<sequence>MSRNPVFHTTSRGFPANSGVAVDEPFDALARPSNDDLITAALSLWPQGAAWGSPDGEAVPLSSVLARFTRVLIDGFAWLYGRAFRLALEASPQGAAELLPEWERDHGLPEPCFTGDRSIAERLSALAEMVRGRTAIHPQDFIRIAAIFGFEIEIEEPAVFGCGFSECGGYHETASGDQETYWVVRVRDAALGFFEAATSECGYDPLFSTGEAEQILCLLRKLAPAWTLPILMPWRTHGVLTTETGQLLTDEFGNVLIVPL</sequence>
<dbReference type="Proteomes" id="UP001597173">
    <property type="component" value="Unassembled WGS sequence"/>
</dbReference>
<gene>
    <name evidence="1" type="ORF">ACFQ33_10415</name>
</gene>
<keyword evidence="2" id="KW-1185">Reference proteome</keyword>
<evidence type="ECO:0000313" key="2">
    <source>
        <dbReference type="Proteomes" id="UP001597173"/>
    </source>
</evidence>
<dbReference type="RefSeq" id="WP_374838500.1">
    <property type="nucleotide sequence ID" value="NZ_JBHEEW010000007.1"/>
</dbReference>
<name>A0ABW3YWL4_MYCRA</name>
<comment type="caution">
    <text evidence="1">The sequence shown here is derived from an EMBL/GenBank/DDBJ whole genome shotgun (WGS) entry which is preliminary data.</text>
</comment>
<accession>A0ABW3YWL4</accession>
<organism evidence="1 2">
    <name type="scientific">Mycoplana ramosa</name>
    <name type="common">Mycoplana bullata</name>
    <dbReference type="NCBI Taxonomy" id="40837"/>
    <lineage>
        <taxon>Bacteria</taxon>
        <taxon>Pseudomonadati</taxon>
        <taxon>Pseudomonadota</taxon>
        <taxon>Alphaproteobacteria</taxon>
        <taxon>Hyphomicrobiales</taxon>
        <taxon>Rhizobiaceae</taxon>
        <taxon>Mycoplana</taxon>
    </lineage>
</organism>
<dbReference type="EMBL" id="JBHTNF010000005">
    <property type="protein sequence ID" value="MFD1328304.1"/>
    <property type="molecule type" value="Genomic_DNA"/>
</dbReference>
<evidence type="ECO:0008006" key="3">
    <source>
        <dbReference type="Google" id="ProtNLM"/>
    </source>
</evidence>
<reference evidence="2" key="1">
    <citation type="journal article" date="2019" name="Int. J. Syst. Evol. Microbiol.">
        <title>The Global Catalogue of Microorganisms (GCM) 10K type strain sequencing project: providing services to taxonomists for standard genome sequencing and annotation.</title>
        <authorList>
            <consortium name="The Broad Institute Genomics Platform"/>
            <consortium name="The Broad Institute Genome Sequencing Center for Infectious Disease"/>
            <person name="Wu L."/>
            <person name="Ma J."/>
        </authorList>
    </citation>
    <scope>NUCLEOTIDE SEQUENCE [LARGE SCALE GENOMIC DNA]</scope>
    <source>
        <strain evidence="2">CCUG 55609</strain>
    </source>
</reference>
<protein>
    <recommendedName>
        <fullName evidence="3">DUF2313 domain-containing protein</fullName>
    </recommendedName>
</protein>
<evidence type="ECO:0000313" key="1">
    <source>
        <dbReference type="EMBL" id="MFD1328304.1"/>
    </source>
</evidence>
<proteinExistence type="predicted"/>